<feature type="domain" description="MYND-type" evidence="5">
    <location>
        <begin position="1138"/>
        <end position="1177"/>
    </location>
</feature>
<sequence length="1179" mass="131598">MSKLLFWPTKYYFYPIGNTSAISLTGDLPLEEPANLLLLGCGDPRNVLYTIFTEPSNPSRVLDFTCVDFDPAVIARNILLFTMIVDDQPFDTIWNSFFHFRLDKSSRSALLAQCNKLLDLSDALLSWSASVYAPYIRFCTAYTLSEVRRHWKLYIDMPELPESRLKAINATFTATANDNKGRSSVAVRSVGPALVESASILDQGFQNYWKTGTTFSDHRSISGATEINPTFVYSLGGEGGSFHYGSDPMAPFHLAPVFGNTTKREGVSMSEVVKAAKDQFSGWCSSYRASTLSTNPPIVRLFVGDANAVCHALRSFHTTDTLTLGLPVAQWKTHLIRLDPAQYSAPSSLTGAPSLFNVIHTSNLEDHIGLLNIIISTTPLLSPAPSSVLYSESLLRLGRDATKEFKEHLKADITAIGLLIGLVPCDYLCGFSSFSNTHEVLRYRSAEKRAKGSATQFHQVTAWKWTVSGDVNTAQFPGSILKPTFDPRQLGTLLYDIYDNIFGQETSANFWEANKKNIDTAFRASNLAHYNRESFILFLKLVRNQLDPSQEVWNMVMDRFNSLQLAAWDIMSMDTLHYQDVCGQFFRHGVYKMPFFGMRTSRIGPFASWDTIPELVRIVLVIPRHELSVLQSCKPEDIGTPPLHCDIFGQQCHNCFTAVHVAFGRAVTTGPKGREQVVFEEDIAGWKGTSPLVASFVAPSWLLVDKEPYQNINIGFCVRNTPAACLRLISKLGMTLRIFSAKLTDKNHVYVLPEYPLPSRYSGTSPQSTATFSRSPKMLSQLGTVDGTAVSLDEQCELVESLTGHISLTDEASIRLFSSEGSKLTPQIKQLSPCVIRVGLEDKAQDLAYPFPVQVTNHRLRLARKSRYIEVIVLPSRSFLPDGLKLNPYPVVESNGAITPWSIHRVNLSILPSLDPKSRTISKWVNPHISSMLSDRERANRKKNKHDALMFVKDTIHAVMTQAAGVDRGPTPKRLFCLRDKESNNSDTVFFIDQIRFDLASHTLVADGFVLPLSVPLLQRLSKPFGKLVHEGQMLHIPVFEGEMQSWKQLLPVLVERCRTSWAHGPNCEYKSAGIIPLTETMEADPLCSCGRGKDNEAMHKVALWKPFAPYVTRFALSPLFAVSYLENVGRSPQARKCSACRKKGNPSLKECGGCKKVRYCSSECQKKDWKAHKPKCKS</sequence>
<protein>
    <recommendedName>
        <fullName evidence="5">MYND-type domain-containing protein</fullName>
    </recommendedName>
</protein>
<evidence type="ECO:0000313" key="7">
    <source>
        <dbReference type="Proteomes" id="UP000307440"/>
    </source>
</evidence>
<dbReference type="InterPro" id="IPR024119">
    <property type="entry name" value="TF_DEAF-1"/>
</dbReference>
<reference evidence="6 7" key="1">
    <citation type="journal article" date="2019" name="Nat. Ecol. Evol.">
        <title>Megaphylogeny resolves global patterns of mushroom evolution.</title>
        <authorList>
            <person name="Varga T."/>
            <person name="Krizsan K."/>
            <person name="Foldi C."/>
            <person name="Dima B."/>
            <person name="Sanchez-Garcia M."/>
            <person name="Sanchez-Ramirez S."/>
            <person name="Szollosi G.J."/>
            <person name="Szarkandi J.G."/>
            <person name="Papp V."/>
            <person name="Albert L."/>
            <person name="Andreopoulos W."/>
            <person name="Angelini C."/>
            <person name="Antonin V."/>
            <person name="Barry K.W."/>
            <person name="Bougher N.L."/>
            <person name="Buchanan P."/>
            <person name="Buyck B."/>
            <person name="Bense V."/>
            <person name="Catcheside P."/>
            <person name="Chovatia M."/>
            <person name="Cooper J."/>
            <person name="Damon W."/>
            <person name="Desjardin D."/>
            <person name="Finy P."/>
            <person name="Geml J."/>
            <person name="Haridas S."/>
            <person name="Hughes K."/>
            <person name="Justo A."/>
            <person name="Karasinski D."/>
            <person name="Kautmanova I."/>
            <person name="Kiss B."/>
            <person name="Kocsube S."/>
            <person name="Kotiranta H."/>
            <person name="LaButti K.M."/>
            <person name="Lechner B.E."/>
            <person name="Liimatainen K."/>
            <person name="Lipzen A."/>
            <person name="Lukacs Z."/>
            <person name="Mihaltcheva S."/>
            <person name="Morgado L.N."/>
            <person name="Niskanen T."/>
            <person name="Noordeloos M.E."/>
            <person name="Ohm R.A."/>
            <person name="Ortiz-Santana B."/>
            <person name="Ovrebo C."/>
            <person name="Racz N."/>
            <person name="Riley R."/>
            <person name="Savchenko A."/>
            <person name="Shiryaev A."/>
            <person name="Soop K."/>
            <person name="Spirin V."/>
            <person name="Szebenyi C."/>
            <person name="Tomsovsky M."/>
            <person name="Tulloss R.E."/>
            <person name="Uehling J."/>
            <person name="Grigoriev I.V."/>
            <person name="Vagvolgyi C."/>
            <person name="Papp T."/>
            <person name="Martin F.M."/>
            <person name="Miettinen O."/>
            <person name="Hibbett D.S."/>
            <person name="Nagy L.G."/>
        </authorList>
    </citation>
    <scope>NUCLEOTIDE SEQUENCE [LARGE SCALE GENOMIC DNA]</scope>
    <source>
        <strain evidence="6 7">CBS 121175</strain>
    </source>
</reference>
<evidence type="ECO:0000313" key="6">
    <source>
        <dbReference type="EMBL" id="TFK17451.1"/>
    </source>
</evidence>
<keyword evidence="7" id="KW-1185">Reference proteome</keyword>
<dbReference type="AlphaFoldDB" id="A0A5C3KBX2"/>
<dbReference type="Pfam" id="PF14737">
    <property type="entry name" value="DUF4470"/>
    <property type="match status" value="1"/>
</dbReference>
<evidence type="ECO:0000256" key="1">
    <source>
        <dbReference type="ARBA" id="ARBA00022723"/>
    </source>
</evidence>
<keyword evidence="1" id="KW-0479">Metal-binding</keyword>
<dbReference type="GO" id="GO:0000981">
    <property type="term" value="F:DNA-binding transcription factor activity, RNA polymerase II-specific"/>
    <property type="evidence" value="ECO:0007669"/>
    <property type="project" value="TreeGrafter"/>
</dbReference>
<dbReference type="Gene3D" id="6.10.140.2220">
    <property type="match status" value="1"/>
</dbReference>
<dbReference type="PANTHER" id="PTHR10237">
    <property type="entry name" value="DEFORMED EPIDERMAL AUTOREGULATORY FACTOR 1 HOMOLOG SUPPRESSIN"/>
    <property type="match status" value="1"/>
</dbReference>
<keyword evidence="2 4" id="KW-0863">Zinc-finger</keyword>
<gene>
    <name evidence="6" type="ORF">FA15DRAFT_761061</name>
</gene>
<dbReference type="Proteomes" id="UP000307440">
    <property type="component" value="Unassembled WGS sequence"/>
</dbReference>
<evidence type="ECO:0000259" key="5">
    <source>
        <dbReference type="PROSITE" id="PS50865"/>
    </source>
</evidence>
<evidence type="ECO:0000256" key="4">
    <source>
        <dbReference type="PROSITE-ProRule" id="PRU00134"/>
    </source>
</evidence>
<dbReference type="Pfam" id="PF01753">
    <property type="entry name" value="zf-MYND"/>
    <property type="match status" value="1"/>
</dbReference>
<dbReference type="GO" id="GO:0008270">
    <property type="term" value="F:zinc ion binding"/>
    <property type="evidence" value="ECO:0007669"/>
    <property type="project" value="UniProtKB-KW"/>
</dbReference>
<dbReference type="SUPFAM" id="SSF144232">
    <property type="entry name" value="HIT/MYND zinc finger-like"/>
    <property type="match status" value="1"/>
</dbReference>
<dbReference type="PROSITE" id="PS01360">
    <property type="entry name" value="ZF_MYND_1"/>
    <property type="match status" value="1"/>
</dbReference>
<dbReference type="OrthoDB" id="432970at2759"/>
<organism evidence="6 7">
    <name type="scientific">Coprinopsis marcescibilis</name>
    <name type="common">Agaric fungus</name>
    <name type="synonym">Psathyrella marcescibilis</name>
    <dbReference type="NCBI Taxonomy" id="230819"/>
    <lineage>
        <taxon>Eukaryota</taxon>
        <taxon>Fungi</taxon>
        <taxon>Dikarya</taxon>
        <taxon>Basidiomycota</taxon>
        <taxon>Agaricomycotina</taxon>
        <taxon>Agaricomycetes</taxon>
        <taxon>Agaricomycetidae</taxon>
        <taxon>Agaricales</taxon>
        <taxon>Agaricineae</taxon>
        <taxon>Psathyrellaceae</taxon>
        <taxon>Coprinopsis</taxon>
    </lineage>
</organism>
<dbReference type="PROSITE" id="PS50865">
    <property type="entry name" value="ZF_MYND_2"/>
    <property type="match status" value="1"/>
</dbReference>
<evidence type="ECO:0000256" key="3">
    <source>
        <dbReference type="ARBA" id="ARBA00022833"/>
    </source>
</evidence>
<dbReference type="GO" id="GO:0005634">
    <property type="term" value="C:nucleus"/>
    <property type="evidence" value="ECO:0007669"/>
    <property type="project" value="TreeGrafter"/>
</dbReference>
<dbReference type="InterPro" id="IPR027974">
    <property type="entry name" value="DUF4470"/>
</dbReference>
<proteinExistence type="predicted"/>
<dbReference type="InterPro" id="IPR002893">
    <property type="entry name" value="Znf_MYND"/>
</dbReference>
<keyword evidence="3" id="KW-0862">Zinc</keyword>
<dbReference type="PANTHER" id="PTHR10237:SF14">
    <property type="entry name" value="MYND-TYPE DOMAIN-CONTAINING PROTEIN"/>
    <property type="match status" value="1"/>
</dbReference>
<evidence type="ECO:0000256" key="2">
    <source>
        <dbReference type="ARBA" id="ARBA00022771"/>
    </source>
</evidence>
<name>A0A5C3KBX2_COPMA</name>
<accession>A0A5C3KBX2</accession>
<dbReference type="EMBL" id="ML210508">
    <property type="protein sequence ID" value="TFK17451.1"/>
    <property type="molecule type" value="Genomic_DNA"/>
</dbReference>